<reference evidence="2 3" key="1">
    <citation type="journal article" date="2021" name="Elife">
        <title>Chloroplast acquisition without the gene transfer in kleptoplastic sea slugs, Plakobranchus ocellatus.</title>
        <authorList>
            <person name="Maeda T."/>
            <person name="Takahashi S."/>
            <person name="Yoshida T."/>
            <person name="Shimamura S."/>
            <person name="Takaki Y."/>
            <person name="Nagai Y."/>
            <person name="Toyoda A."/>
            <person name="Suzuki Y."/>
            <person name="Arimoto A."/>
            <person name="Ishii H."/>
            <person name="Satoh N."/>
            <person name="Nishiyama T."/>
            <person name="Hasebe M."/>
            <person name="Maruyama T."/>
            <person name="Minagawa J."/>
            <person name="Obokata J."/>
            <person name="Shigenobu S."/>
        </authorList>
    </citation>
    <scope>NUCLEOTIDE SEQUENCE [LARGE SCALE GENOMIC DNA]</scope>
</reference>
<organism evidence="2 3">
    <name type="scientific">Plakobranchus ocellatus</name>
    <dbReference type="NCBI Taxonomy" id="259542"/>
    <lineage>
        <taxon>Eukaryota</taxon>
        <taxon>Metazoa</taxon>
        <taxon>Spiralia</taxon>
        <taxon>Lophotrochozoa</taxon>
        <taxon>Mollusca</taxon>
        <taxon>Gastropoda</taxon>
        <taxon>Heterobranchia</taxon>
        <taxon>Euthyneura</taxon>
        <taxon>Panpulmonata</taxon>
        <taxon>Sacoglossa</taxon>
        <taxon>Placobranchoidea</taxon>
        <taxon>Plakobranchidae</taxon>
        <taxon>Plakobranchus</taxon>
    </lineage>
</organism>
<dbReference type="AlphaFoldDB" id="A0AAV4BNS2"/>
<protein>
    <submittedName>
        <fullName evidence="2">Uncharacterized protein</fullName>
    </submittedName>
</protein>
<comment type="caution">
    <text evidence="2">The sequence shown here is derived from an EMBL/GenBank/DDBJ whole genome shotgun (WGS) entry which is preliminary data.</text>
</comment>
<keyword evidence="3" id="KW-1185">Reference proteome</keyword>
<evidence type="ECO:0000313" key="3">
    <source>
        <dbReference type="Proteomes" id="UP000735302"/>
    </source>
</evidence>
<name>A0AAV4BNS2_9GAST</name>
<evidence type="ECO:0000256" key="1">
    <source>
        <dbReference type="SAM" id="MobiDB-lite"/>
    </source>
</evidence>
<evidence type="ECO:0000313" key="2">
    <source>
        <dbReference type="EMBL" id="GFO20499.1"/>
    </source>
</evidence>
<accession>A0AAV4BNS2</accession>
<sequence length="502" mass="55108">MNFLGRICGHGALNVQPSVEKLQVVRDGEIRARMKNHVEEVKLQKVLANLEVGRRIKKIMLNMELYEDRKTAHKLKKEVSDLETKKKKAMHKFISNRGRANFNSFAAKTGFFPLKRIDIKNSTTHSLTEPTRDAVTTAPPSGVNRTAIFPITKGTTRNTSPNNCSTAPAAAHSADMATAHNTAATTATTTTNNHQSLNESFNGKSVGAANGNNQNFHVIISLNNANNSSARMRRRSNSFRETAVVTAGALGNQRRDHSPMHHHHQNHAPHSSGPPNRRPEHCSLQQPMVYRRASGVPHMPPTSLSLSMHASSRLGAFDFDTASPAGGATTPATIPMHRLKRTATDLRSVHTLPNLPAPSSSTTITMAARPKTSGSSKLWPGDPNAIQSVRRERKKPEEMLSLVKNGEEARRMIRDTPITCSRNCSKPDLLIELGRSYSDLPSLLPAIEKARHDLARREAASRDAVPHADHFLEEVAEPMPVSQIHYGALRSLGGIRRNSVIV</sequence>
<feature type="region of interest" description="Disordered" evidence="1">
    <location>
        <begin position="188"/>
        <end position="209"/>
    </location>
</feature>
<dbReference type="EMBL" id="BLXT01005159">
    <property type="protein sequence ID" value="GFO20499.1"/>
    <property type="molecule type" value="Genomic_DNA"/>
</dbReference>
<gene>
    <name evidence="2" type="ORF">PoB_004700400</name>
</gene>
<feature type="region of interest" description="Disordered" evidence="1">
    <location>
        <begin position="253"/>
        <end position="282"/>
    </location>
</feature>
<proteinExistence type="predicted"/>
<dbReference type="Proteomes" id="UP000735302">
    <property type="component" value="Unassembled WGS sequence"/>
</dbReference>